<accession>A0A427A0F7</accession>
<organism evidence="2 3">
    <name type="scientific">Ensete ventricosum</name>
    <name type="common">Abyssinian banana</name>
    <name type="synonym">Musa ensete</name>
    <dbReference type="NCBI Taxonomy" id="4639"/>
    <lineage>
        <taxon>Eukaryota</taxon>
        <taxon>Viridiplantae</taxon>
        <taxon>Streptophyta</taxon>
        <taxon>Embryophyta</taxon>
        <taxon>Tracheophyta</taxon>
        <taxon>Spermatophyta</taxon>
        <taxon>Magnoliopsida</taxon>
        <taxon>Liliopsida</taxon>
        <taxon>Zingiberales</taxon>
        <taxon>Musaceae</taxon>
        <taxon>Ensete</taxon>
    </lineage>
</organism>
<evidence type="ECO:0000313" key="2">
    <source>
        <dbReference type="EMBL" id="RRT69698.1"/>
    </source>
</evidence>
<proteinExistence type="predicted"/>
<dbReference type="EMBL" id="AMZH03004259">
    <property type="protein sequence ID" value="RRT69698.1"/>
    <property type="molecule type" value="Genomic_DNA"/>
</dbReference>
<feature type="compositionally biased region" description="Basic and acidic residues" evidence="1">
    <location>
        <begin position="24"/>
        <end position="35"/>
    </location>
</feature>
<comment type="caution">
    <text evidence="2">The sequence shown here is derived from an EMBL/GenBank/DDBJ whole genome shotgun (WGS) entry which is preliminary data.</text>
</comment>
<evidence type="ECO:0000256" key="1">
    <source>
        <dbReference type="SAM" id="MobiDB-lite"/>
    </source>
</evidence>
<dbReference type="AlphaFoldDB" id="A0A427A0F7"/>
<protein>
    <submittedName>
        <fullName evidence="2">Uncharacterized protein</fullName>
    </submittedName>
</protein>
<feature type="compositionally biased region" description="Polar residues" evidence="1">
    <location>
        <begin position="53"/>
        <end position="63"/>
    </location>
</feature>
<name>A0A427A0F7_ENSVE</name>
<evidence type="ECO:0000313" key="3">
    <source>
        <dbReference type="Proteomes" id="UP000287651"/>
    </source>
</evidence>
<dbReference type="Proteomes" id="UP000287651">
    <property type="component" value="Unassembled WGS sequence"/>
</dbReference>
<gene>
    <name evidence="2" type="ORF">B296_00001486</name>
</gene>
<sequence>MKTQPASRKIYHGGGTRQNVPYVRESKNLDPHENKFVTTKAQGKICPKRMSRKNSTPMNRNLS</sequence>
<feature type="region of interest" description="Disordered" evidence="1">
    <location>
        <begin position="1"/>
        <end position="63"/>
    </location>
</feature>
<reference evidence="2 3" key="1">
    <citation type="journal article" date="2014" name="Agronomy (Basel)">
        <title>A Draft Genome Sequence for Ensete ventricosum, the Drought-Tolerant Tree Against Hunger.</title>
        <authorList>
            <person name="Harrison J."/>
            <person name="Moore K.A."/>
            <person name="Paszkiewicz K."/>
            <person name="Jones T."/>
            <person name="Grant M."/>
            <person name="Ambacheew D."/>
            <person name="Muzemil S."/>
            <person name="Studholme D.J."/>
        </authorList>
    </citation>
    <scope>NUCLEOTIDE SEQUENCE [LARGE SCALE GENOMIC DNA]</scope>
</reference>